<gene>
    <name evidence="2" type="ORF">SAMN05444158_6120</name>
</gene>
<keyword evidence="1" id="KW-0732">Signal</keyword>
<dbReference type="EMBL" id="LT629750">
    <property type="protein sequence ID" value="SDT44681.1"/>
    <property type="molecule type" value="Genomic_DNA"/>
</dbReference>
<proteinExistence type="predicted"/>
<evidence type="ECO:0000256" key="1">
    <source>
        <dbReference type="SAM" id="SignalP"/>
    </source>
</evidence>
<evidence type="ECO:0000313" key="2">
    <source>
        <dbReference type="EMBL" id="SDT44681.1"/>
    </source>
</evidence>
<evidence type="ECO:0000313" key="3">
    <source>
        <dbReference type="Proteomes" id="UP000243904"/>
    </source>
</evidence>
<accession>A0A1H2AFC0</accession>
<organism evidence="2 3">
    <name type="scientific">Bradyrhizobium canariense</name>
    <dbReference type="NCBI Taxonomy" id="255045"/>
    <lineage>
        <taxon>Bacteria</taxon>
        <taxon>Pseudomonadati</taxon>
        <taxon>Pseudomonadota</taxon>
        <taxon>Alphaproteobacteria</taxon>
        <taxon>Hyphomicrobiales</taxon>
        <taxon>Nitrobacteraceae</taxon>
        <taxon>Bradyrhizobium</taxon>
    </lineage>
</organism>
<name>A0A1H2AFC0_9BRAD</name>
<dbReference type="Pfam" id="PF08309">
    <property type="entry name" value="LVIVD"/>
    <property type="match status" value="1"/>
</dbReference>
<feature type="signal peptide" evidence="1">
    <location>
        <begin position="1"/>
        <end position="24"/>
    </location>
</feature>
<sequence>MKCRGFLIAFFSMVFVTCCGHAQAQQQVIGAPPEASNMKLVGGNDLQARSAYQPTIHHQGDRWIAYIGHHGGTDDIPDPVNPMTGKAEPNGTSIVDVTDPAHPKYLHHIPGQEGKYESGGAQMVRVCDGKTLPKGDPNAVYMLRAVGSEGHEIWNVADPANPVLVTHIGEGLKDTHKNFWECDTGIAYLVSGAPDWRTRRMTQVYDLSDPAHPVKIRDFGLPGQEPGSTGAVPTELHGMISTGPKGNRIYFGYGTDKGGFLQIVDRDKLINGPKEPTPDNLRFPEISRMPMSAFNGAHTTFPMLNMPIAEFAKDKDGKTRDIVMIVDEAIQNECGEPRQMVWFADVTTETRPMMISSYTVPEASGSFCERGGRFGSHSSNESMAPVYYKKMAFIAFFNAGVRALDIRDPYHPKEVGYFIPSITAATDKRCVTIDGKDRCKVAIQTNNVETDDRGYIYIVDRANTGLHILELTGDARAAAGLP</sequence>
<dbReference type="AlphaFoldDB" id="A0A1H2AFC0"/>
<feature type="chain" id="PRO_5009268756" evidence="1">
    <location>
        <begin position="25"/>
        <end position="482"/>
    </location>
</feature>
<reference evidence="3" key="1">
    <citation type="submission" date="2016-10" db="EMBL/GenBank/DDBJ databases">
        <authorList>
            <person name="Varghese N."/>
            <person name="Submissions S."/>
        </authorList>
    </citation>
    <scope>NUCLEOTIDE SEQUENCE [LARGE SCALE GENOMIC DNA]</scope>
    <source>
        <strain evidence="3">GAS369</strain>
    </source>
</reference>
<protein>
    <submittedName>
        <fullName evidence="2">Uncharacterized conserved protein</fullName>
    </submittedName>
</protein>
<dbReference type="InterPro" id="IPR013211">
    <property type="entry name" value="LVIVD"/>
</dbReference>
<dbReference type="Proteomes" id="UP000243904">
    <property type="component" value="Chromosome I"/>
</dbReference>
<keyword evidence="3" id="KW-1185">Reference proteome</keyword>